<feature type="transmembrane region" description="Helical" evidence="1">
    <location>
        <begin position="80"/>
        <end position="103"/>
    </location>
</feature>
<dbReference type="GO" id="GO:0016020">
    <property type="term" value="C:membrane"/>
    <property type="evidence" value="ECO:0007669"/>
    <property type="project" value="InterPro"/>
</dbReference>
<feature type="domain" description="EamA" evidence="2">
    <location>
        <begin position="163"/>
        <end position="287"/>
    </location>
</feature>
<dbReference type="InterPro" id="IPR037185">
    <property type="entry name" value="EmrE-like"/>
</dbReference>
<dbReference type="Pfam" id="PF00892">
    <property type="entry name" value="EamA"/>
    <property type="match status" value="2"/>
</dbReference>
<protein>
    <submittedName>
        <fullName evidence="3">Drug/metabolite transporter (DMT)-like permease</fullName>
    </submittedName>
</protein>
<feature type="transmembrane region" description="Helical" evidence="1">
    <location>
        <begin position="51"/>
        <end position="68"/>
    </location>
</feature>
<feature type="transmembrane region" description="Helical" evidence="1">
    <location>
        <begin position="109"/>
        <end position="127"/>
    </location>
</feature>
<evidence type="ECO:0000259" key="2">
    <source>
        <dbReference type="Pfam" id="PF00892"/>
    </source>
</evidence>
<feature type="domain" description="EamA" evidence="2">
    <location>
        <begin position="19"/>
        <end position="149"/>
    </location>
</feature>
<organism evidence="3 4">
    <name type="scientific">Pseudochelatococcus contaminans</name>
    <dbReference type="NCBI Taxonomy" id="1538103"/>
    <lineage>
        <taxon>Bacteria</taxon>
        <taxon>Pseudomonadati</taxon>
        <taxon>Pseudomonadota</taxon>
        <taxon>Alphaproteobacteria</taxon>
        <taxon>Hyphomicrobiales</taxon>
        <taxon>Chelatococcaceae</taxon>
        <taxon>Pseudochelatococcus</taxon>
    </lineage>
</organism>
<feature type="transmembrane region" description="Helical" evidence="1">
    <location>
        <begin position="189"/>
        <end position="210"/>
    </location>
</feature>
<keyword evidence="4" id="KW-1185">Reference proteome</keyword>
<sequence>MSDTSIARPFAAGNNTTLAGIGLMVFGLFLFGANDVMGKWLVADHSVGQMLLIRSAAALLILAPFIWRERATFFSVERPFIQIARAFCGTAEVALFYWAVAYLPLADVMTFYLAGPIYVTALSALFLGERVGPARWAAVVVGFCGVLIALGPSITEFSWPSMIALAGSLGFSGLMVMTRLSRGTGDLQLISFQIIGGLVFGVVAAPVGWMTPSTNGFLMMGLLGIISMCAYLCVNRALKLAPASVVVPYQYTLIIWAVVFGYAFFNEIPEATTLIGAAIIVGAGIFLFVREQAQKRLRRRHEVQPATAEVPLEPRA</sequence>
<dbReference type="PANTHER" id="PTHR22911:SF135">
    <property type="entry name" value="BLR4310 PROTEIN"/>
    <property type="match status" value="1"/>
</dbReference>
<dbReference type="Proteomes" id="UP000537592">
    <property type="component" value="Unassembled WGS sequence"/>
</dbReference>
<dbReference type="AlphaFoldDB" id="A0A7W5Z2M6"/>
<dbReference type="PANTHER" id="PTHR22911">
    <property type="entry name" value="ACYL-MALONYL CONDENSING ENZYME-RELATED"/>
    <property type="match status" value="1"/>
</dbReference>
<evidence type="ECO:0000256" key="1">
    <source>
        <dbReference type="SAM" id="Phobius"/>
    </source>
</evidence>
<keyword evidence="1" id="KW-0812">Transmembrane</keyword>
<dbReference type="Gene3D" id="1.10.3730.20">
    <property type="match status" value="1"/>
</dbReference>
<reference evidence="3 4" key="1">
    <citation type="submission" date="2020-08" db="EMBL/GenBank/DDBJ databases">
        <title>Genomic Encyclopedia of Type Strains, Phase IV (KMG-IV): sequencing the most valuable type-strain genomes for metagenomic binning, comparative biology and taxonomic classification.</title>
        <authorList>
            <person name="Goeker M."/>
        </authorList>
    </citation>
    <scope>NUCLEOTIDE SEQUENCE [LARGE SCALE GENOMIC DNA]</scope>
    <source>
        <strain evidence="3 4">DSM 28760</strain>
    </source>
</reference>
<feature type="transmembrane region" description="Helical" evidence="1">
    <location>
        <begin position="134"/>
        <end position="151"/>
    </location>
</feature>
<proteinExistence type="predicted"/>
<evidence type="ECO:0000313" key="3">
    <source>
        <dbReference type="EMBL" id="MBB3808710.1"/>
    </source>
</evidence>
<dbReference type="EMBL" id="JACICC010000001">
    <property type="protein sequence ID" value="MBB3808710.1"/>
    <property type="molecule type" value="Genomic_DNA"/>
</dbReference>
<feature type="transmembrane region" description="Helical" evidence="1">
    <location>
        <begin position="216"/>
        <end position="234"/>
    </location>
</feature>
<dbReference type="RefSeq" id="WP_183750671.1">
    <property type="nucleotide sequence ID" value="NZ_JACICC010000001.1"/>
</dbReference>
<gene>
    <name evidence="3" type="ORF">FHS81_000764</name>
</gene>
<keyword evidence="1" id="KW-0472">Membrane</keyword>
<evidence type="ECO:0000313" key="4">
    <source>
        <dbReference type="Proteomes" id="UP000537592"/>
    </source>
</evidence>
<accession>A0A7W5Z2M6</accession>
<feature type="transmembrane region" description="Helical" evidence="1">
    <location>
        <begin position="12"/>
        <end position="31"/>
    </location>
</feature>
<dbReference type="InterPro" id="IPR000620">
    <property type="entry name" value="EamA_dom"/>
</dbReference>
<feature type="transmembrane region" description="Helical" evidence="1">
    <location>
        <begin position="271"/>
        <end position="289"/>
    </location>
</feature>
<feature type="transmembrane region" description="Helical" evidence="1">
    <location>
        <begin position="157"/>
        <end position="177"/>
    </location>
</feature>
<dbReference type="SUPFAM" id="SSF103481">
    <property type="entry name" value="Multidrug resistance efflux transporter EmrE"/>
    <property type="match status" value="2"/>
</dbReference>
<keyword evidence="1" id="KW-1133">Transmembrane helix</keyword>
<name>A0A7W5Z2M6_9HYPH</name>
<comment type="caution">
    <text evidence="3">The sequence shown here is derived from an EMBL/GenBank/DDBJ whole genome shotgun (WGS) entry which is preliminary data.</text>
</comment>
<feature type="transmembrane region" description="Helical" evidence="1">
    <location>
        <begin position="246"/>
        <end position="265"/>
    </location>
</feature>